<dbReference type="Proteomes" id="UP001142393">
    <property type="component" value="Unassembled WGS sequence"/>
</dbReference>
<feature type="transmembrane region" description="Helical" evidence="1">
    <location>
        <begin position="12"/>
        <end position="33"/>
    </location>
</feature>
<dbReference type="Proteomes" id="UP001163850">
    <property type="component" value="Unassembled WGS sequence"/>
</dbReference>
<feature type="transmembrane region" description="Helical" evidence="1">
    <location>
        <begin position="45"/>
        <end position="66"/>
    </location>
</feature>
<evidence type="ECO:0000313" key="2">
    <source>
        <dbReference type="EMBL" id="KAJ3740047.1"/>
    </source>
</evidence>
<keyword evidence="4" id="KW-1185">Reference proteome</keyword>
<dbReference type="AlphaFoldDB" id="A0A9W8TTK4"/>
<dbReference type="EMBL" id="JANVFU010000015">
    <property type="protein sequence ID" value="KAJ3740047.1"/>
    <property type="molecule type" value="Genomic_DNA"/>
</dbReference>
<feature type="transmembrane region" description="Helical" evidence="1">
    <location>
        <begin position="78"/>
        <end position="96"/>
    </location>
</feature>
<protein>
    <recommendedName>
        <fullName evidence="5">MARVEL domain-containing protein</fullName>
    </recommendedName>
</protein>
<sequence length="192" mass="21837">MTLGFTPVGKRKIAVHVALYCVNIIVLALSARVNLFQEFFFVADLFPLGLSIATLVILTVMLALDFACKNSYTGRPQFEIGVFAVLSIFWLSFNAFSTSRWRHVPMSCPAGADAVKTWCQDVQALKAFVWIEWLIFSLTAYLTLRYTISQKSRGNKHILRMPLSRYSPFLKNDGTMNYIRNSEFLTFSDPKL</sequence>
<evidence type="ECO:0000313" key="3">
    <source>
        <dbReference type="EMBL" id="KAJ3982468.1"/>
    </source>
</evidence>
<evidence type="ECO:0000313" key="4">
    <source>
        <dbReference type="Proteomes" id="UP001142393"/>
    </source>
</evidence>
<accession>A0A9W8TTK4</accession>
<feature type="transmembrane region" description="Helical" evidence="1">
    <location>
        <begin position="127"/>
        <end position="148"/>
    </location>
</feature>
<proteinExistence type="predicted"/>
<dbReference type="EMBL" id="MU802061">
    <property type="protein sequence ID" value="KAJ3982468.1"/>
    <property type="molecule type" value="Genomic_DNA"/>
</dbReference>
<keyword evidence="1" id="KW-1133">Transmembrane helix</keyword>
<organism evidence="2 4">
    <name type="scientific">Lentinula detonsa</name>
    <dbReference type="NCBI Taxonomy" id="2804962"/>
    <lineage>
        <taxon>Eukaryota</taxon>
        <taxon>Fungi</taxon>
        <taxon>Dikarya</taxon>
        <taxon>Basidiomycota</taxon>
        <taxon>Agaricomycotina</taxon>
        <taxon>Agaricomycetes</taxon>
        <taxon>Agaricomycetidae</taxon>
        <taxon>Agaricales</taxon>
        <taxon>Marasmiineae</taxon>
        <taxon>Omphalotaceae</taxon>
        <taxon>Lentinula</taxon>
    </lineage>
</organism>
<accession>A0AA38PVC9</accession>
<keyword evidence="1" id="KW-0472">Membrane</keyword>
<reference evidence="2" key="2">
    <citation type="submission" date="2022-08" db="EMBL/GenBank/DDBJ databases">
        <authorList>
            <consortium name="DOE Joint Genome Institute"/>
            <person name="Min B."/>
            <person name="Sierra-Patev S."/>
            <person name="Naranjo-Ortiz M."/>
            <person name="Looney B."/>
            <person name="Konkel Z."/>
            <person name="Slot J.C."/>
            <person name="Sakamoto Y."/>
            <person name="Steenwyk J.L."/>
            <person name="Rokas A."/>
            <person name="Carro J."/>
            <person name="Camarero S."/>
            <person name="Ferreira P."/>
            <person name="Molpeceres G."/>
            <person name="Ruiz-duenas F.J."/>
            <person name="Serrano A."/>
            <person name="Henrissat B."/>
            <person name="Drula E."/>
            <person name="Hughes K.W."/>
            <person name="Mata J.L."/>
            <person name="Ishikawa N.K."/>
            <person name="Vargas-Isla R."/>
            <person name="Ushijima S."/>
            <person name="Smith C.A."/>
            <person name="Ahrendt S."/>
            <person name="Andreopoulos W."/>
            <person name="He G."/>
            <person name="LaButti K."/>
            <person name="Lipzen A."/>
            <person name="Ng V."/>
            <person name="Riley R."/>
            <person name="Sandor L."/>
            <person name="Barry K."/>
            <person name="Martinez A.T."/>
            <person name="Xiao Y."/>
            <person name="Gibbons J.G."/>
            <person name="Terashima K."/>
            <person name="Hibbett D.S."/>
            <person name="Grigoriev I.V."/>
        </authorList>
    </citation>
    <scope>NUCLEOTIDE SEQUENCE</scope>
    <source>
        <strain evidence="2">TFB7810</strain>
    </source>
</reference>
<keyword evidence="1" id="KW-0812">Transmembrane</keyword>
<evidence type="ECO:0008006" key="5">
    <source>
        <dbReference type="Google" id="ProtNLM"/>
    </source>
</evidence>
<gene>
    <name evidence="2" type="ORF">DFH05DRAFT_1582368</name>
    <name evidence="3" type="ORF">F5890DRAFT_1555886</name>
</gene>
<evidence type="ECO:0000256" key="1">
    <source>
        <dbReference type="SAM" id="Phobius"/>
    </source>
</evidence>
<reference evidence="3" key="1">
    <citation type="submission" date="2022-08" db="EMBL/GenBank/DDBJ databases">
        <authorList>
            <consortium name="DOE Joint Genome Institute"/>
            <person name="Min B."/>
            <person name="Riley R."/>
            <person name="Sierra-Patev S."/>
            <person name="Naranjo-Ortiz M."/>
            <person name="Looney B."/>
            <person name="Konkel Z."/>
            <person name="Slot J.C."/>
            <person name="Sakamoto Y."/>
            <person name="Steenwyk J.L."/>
            <person name="Rokas A."/>
            <person name="Carro J."/>
            <person name="Camarero S."/>
            <person name="Ferreira P."/>
            <person name="Molpeceres G."/>
            <person name="Ruiz-Duenas F.J."/>
            <person name="Serrano A."/>
            <person name="Henrissat B."/>
            <person name="Drula E."/>
            <person name="Hughes K.W."/>
            <person name="Mata J.L."/>
            <person name="Ishikawa N.K."/>
            <person name="Vargas-Isla R."/>
            <person name="Ushijima S."/>
            <person name="Smith C.A."/>
            <person name="Ahrendt S."/>
            <person name="Andreopoulos W."/>
            <person name="He G."/>
            <person name="Labutti K."/>
            <person name="Lipzen A."/>
            <person name="Ng V."/>
            <person name="Sandor L."/>
            <person name="Barry K."/>
            <person name="Martinez A.T."/>
            <person name="Xiao Y."/>
            <person name="Gibbons J.G."/>
            <person name="Terashima K."/>
            <person name="Hibbett D.S."/>
            <person name="Grigoriev I.V."/>
        </authorList>
    </citation>
    <scope>NUCLEOTIDE SEQUENCE</scope>
    <source>
        <strain evidence="3">TFB7829</strain>
    </source>
</reference>
<name>A0A9W8TTK4_9AGAR</name>
<comment type="caution">
    <text evidence="2">The sequence shown here is derived from an EMBL/GenBank/DDBJ whole genome shotgun (WGS) entry which is preliminary data.</text>
</comment>
<reference evidence="2 4" key="3">
    <citation type="journal article" date="2023" name="Proc. Natl. Acad. Sci. U.S.A.">
        <title>A global phylogenomic analysis of the shiitake genus Lentinula.</title>
        <authorList>
            <person name="Sierra-Patev S."/>
            <person name="Min B."/>
            <person name="Naranjo-Ortiz M."/>
            <person name="Looney B."/>
            <person name="Konkel Z."/>
            <person name="Slot J.C."/>
            <person name="Sakamoto Y."/>
            <person name="Steenwyk J.L."/>
            <person name="Rokas A."/>
            <person name="Carro J."/>
            <person name="Camarero S."/>
            <person name="Ferreira P."/>
            <person name="Molpeceres G."/>
            <person name="Ruiz-Duenas F.J."/>
            <person name="Serrano A."/>
            <person name="Henrissat B."/>
            <person name="Drula E."/>
            <person name="Hughes K.W."/>
            <person name="Mata J.L."/>
            <person name="Ishikawa N.K."/>
            <person name="Vargas-Isla R."/>
            <person name="Ushijima S."/>
            <person name="Smith C.A."/>
            <person name="Donoghue J."/>
            <person name="Ahrendt S."/>
            <person name="Andreopoulos W."/>
            <person name="He G."/>
            <person name="LaButti K."/>
            <person name="Lipzen A."/>
            <person name="Ng V."/>
            <person name="Riley R."/>
            <person name="Sandor L."/>
            <person name="Barry K."/>
            <person name="Martinez A.T."/>
            <person name="Xiao Y."/>
            <person name="Gibbons J.G."/>
            <person name="Terashima K."/>
            <person name="Grigoriev I.V."/>
            <person name="Hibbett D."/>
        </authorList>
    </citation>
    <scope>NUCLEOTIDE SEQUENCE [LARGE SCALE GENOMIC DNA]</scope>
    <source>
        <strain evidence="2 4">TFB7810</strain>
    </source>
</reference>